<proteinExistence type="predicted"/>
<dbReference type="GO" id="GO:0016758">
    <property type="term" value="F:hexosyltransferase activity"/>
    <property type="evidence" value="ECO:0007669"/>
    <property type="project" value="UniProtKB-ARBA"/>
</dbReference>
<comment type="caution">
    <text evidence="2">The sequence shown here is derived from an EMBL/GenBank/DDBJ whole genome shotgun (WGS) entry which is preliminary data.</text>
</comment>
<dbReference type="InterPro" id="IPR029044">
    <property type="entry name" value="Nucleotide-diphossugar_trans"/>
</dbReference>
<protein>
    <submittedName>
        <fullName evidence="2">Glycosyltransferase, group 2 family protein</fullName>
        <ecNumber evidence="2">2.4.-.-</ecNumber>
    </submittedName>
</protein>
<gene>
    <name evidence="2" type="ORF">MALL_0224</name>
</gene>
<dbReference type="STRING" id="747682.MALL_0224"/>
<keyword evidence="2" id="KW-0808">Transferase</keyword>
<evidence type="ECO:0000313" key="3">
    <source>
        <dbReference type="Proteomes" id="UP000004757"/>
    </source>
</evidence>
<name>D4XW29_9BACT</name>
<dbReference type="PANTHER" id="PTHR22916">
    <property type="entry name" value="GLYCOSYLTRANSFERASE"/>
    <property type="match status" value="1"/>
</dbReference>
<dbReference type="Proteomes" id="UP000004757">
    <property type="component" value="Unassembled WGS sequence"/>
</dbReference>
<accession>D4XW29</accession>
<dbReference type="CDD" id="cd00761">
    <property type="entry name" value="Glyco_tranf_GTA_type"/>
    <property type="match status" value="1"/>
</dbReference>
<dbReference type="RefSeq" id="WP_005683599.1">
    <property type="nucleotide sequence ID" value="NZ_ADNC01000021.1"/>
</dbReference>
<organism evidence="2 3">
    <name type="scientific">Mycoplasmopsis alligatoris A21JP2</name>
    <dbReference type="NCBI Taxonomy" id="747682"/>
    <lineage>
        <taxon>Bacteria</taxon>
        <taxon>Bacillati</taxon>
        <taxon>Mycoplasmatota</taxon>
        <taxon>Mycoplasmoidales</taxon>
        <taxon>Metamycoplasmataceae</taxon>
        <taxon>Mycoplasmopsis</taxon>
    </lineage>
</organism>
<dbReference type="SUPFAM" id="SSF53448">
    <property type="entry name" value="Nucleotide-diphospho-sugar transferases"/>
    <property type="match status" value="1"/>
</dbReference>
<sequence>MKKTPYNPLISILIPTYNAEKFIEKTFQKNLNQSYKNIEYIFHDDCSTDKTFELLEQAKNIDSRVKIIKSNSNSGLPNARKNLLNAAKGDFVFFLDDDDFLTSKKVIAKCVKKLNPDLEILSTQFNYNIKLSFVKFWVKNMVRNFKKIDNALKYYSENSIYTWGHFFNLNFIKQFHLTSERILYEDVLENGHIFASCKKFKSYKISTILYNRRPNSLSAFDKKYKDKLHLLIDAYSKNIKKLKNDFLAYDIDEKLQKKVIQNVFMECVLVISLWYLRIKTKKQKKVFKEFIHNQIYPEILKLFPSQKIVYKKLYYFPIFLSKSLFSKN</sequence>
<dbReference type="PANTHER" id="PTHR22916:SF3">
    <property type="entry name" value="UDP-GLCNAC:BETAGAL BETA-1,3-N-ACETYLGLUCOSAMINYLTRANSFERASE-LIKE PROTEIN 1"/>
    <property type="match status" value="1"/>
</dbReference>
<keyword evidence="3" id="KW-1185">Reference proteome</keyword>
<dbReference type="EMBL" id="ADNC01000021">
    <property type="protein sequence ID" value="EFF41446.1"/>
    <property type="molecule type" value="Genomic_DNA"/>
</dbReference>
<reference evidence="2 3" key="1">
    <citation type="submission" date="2010-03" db="EMBL/GenBank/DDBJ databases">
        <authorList>
            <person name="Glass J.I."/>
            <person name="Benders G.A."/>
            <person name="Durkin A.S."/>
            <person name="Farmerie W.G."/>
            <person name="Hlavinka K."/>
            <person name="Hostetler J."/>
            <person name="Jackson J."/>
            <person name="May M.A."/>
            <person name="Miller R.H."/>
            <person name="Paralanov V."/>
            <person name="Radune D."/>
            <person name="Szczypinski B."/>
            <person name="Brown D.R."/>
        </authorList>
    </citation>
    <scope>NUCLEOTIDE SEQUENCE [LARGE SCALE GENOMIC DNA]</scope>
    <source>
        <strain evidence="2 3">A21JP2</strain>
    </source>
</reference>
<dbReference type="EC" id="2.4.-.-" evidence="2"/>
<dbReference type="eggNOG" id="COG1215">
    <property type="taxonomic scope" value="Bacteria"/>
</dbReference>
<dbReference type="InterPro" id="IPR001173">
    <property type="entry name" value="Glyco_trans_2-like"/>
</dbReference>
<dbReference type="OrthoDB" id="397535at2"/>
<dbReference type="AlphaFoldDB" id="D4XW29"/>
<dbReference type="Gene3D" id="3.90.550.10">
    <property type="entry name" value="Spore Coat Polysaccharide Biosynthesis Protein SpsA, Chain A"/>
    <property type="match status" value="1"/>
</dbReference>
<feature type="domain" description="Glycosyltransferase 2-like" evidence="1">
    <location>
        <begin position="11"/>
        <end position="147"/>
    </location>
</feature>
<dbReference type="Pfam" id="PF00535">
    <property type="entry name" value="Glycos_transf_2"/>
    <property type="match status" value="1"/>
</dbReference>
<keyword evidence="2" id="KW-0328">Glycosyltransferase</keyword>
<evidence type="ECO:0000259" key="1">
    <source>
        <dbReference type="Pfam" id="PF00535"/>
    </source>
</evidence>
<evidence type="ECO:0000313" key="2">
    <source>
        <dbReference type="EMBL" id="EFF41446.1"/>
    </source>
</evidence>